<keyword evidence="3" id="KW-1185">Reference proteome</keyword>
<feature type="chain" id="PRO_5035153899" evidence="1">
    <location>
        <begin position="19"/>
        <end position="83"/>
    </location>
</feature>
<reference evidence="2" key="1">
    <citation type="journal article" date="2021" name="Sci. Adv.">
        <title>The American lobster genome reveals insights on longevity, neural, and immune adaptations.</title>
        <authorList>
            <person name="Polinski J.M."/>
            <person name="Zimin A.V."/>
            <person name="Clark K.F."/>
            <person name="Kohn A.B."/>
            <person name="Sadowski N."/>
            <person name="Timp W."/>
            <person name="Ptitsyn A."/>
            <person name="Khanna P."/>
            <person name="Romanova D.Y."/>
            <person name="Williams P."/>
            <person name="Greenwood S.J."/>
            <person name="Moroz L.L."/>
            <person name="Walt D.R."/>
            <person name="Bodnar A.G."/>
        </authorList>
    </citation>
    <scope>NUCLEOTIDE SEQUENCE</scope>
    <source>
        <strain evidence="2">GMGI-L3</strain>
    </source>
</reference>
<organism evidence="2 3">
    <name type="scientific">Homarus americanus</name>
    <name type="common">American lobster</name>
    <dbReference type="NCBI Taxonomy" id="6706"/>
    <lineage>
        <taxon>Eukaryota</taxon>
        <taxon>Metazoa</taxon>
        <taxon>Ecdysozoa</taxon>
        <taxon>Arthropoda</taxon>
        <taxon>Crustacea</taxon>
        <taxon>Multicrustacea</taxon>
        <taxon>Malacostraca</taxon>
        <taxon>Eumalacostraca</taxon>
        <taxon>Eucarida</taxon>
        <taxon>Decapoda</taxon>
        <taxon>Pleocyemata</taxon>
        <taxon>Astacidea</taxon>
        <taxon>Nephropoidea</taxon>
        <taxon>Nephropidae</taxon>
        <taxon>Homarus</taxon>
    </lineage>
</organism>
<keyword evidence="1" id="KW-0732">Signal</keyword>
<comment type="caution">
    <text evidence="2">The sequence shown here is derived from an EMBL/GenBank/DDBJ whole genome shotgun (WGS) entry which is preliminary data.</text>
</comment>
<feature type="signal peptide" evidence="1">
    <location>
        <begin position="1"/>
        <end position="18"/>
    </location>
</feature>
<proteinExistence type="predicted"/>
<sequence length="83" mass="9274">MKLLALLLCLCFVSWCAGQLVYSALPYPLLKTTAVLHKTQAVALTDEDKISTTQVFTGHVPYVAPVSLRYRLPVVYPHYVVHT</sequence>
<accession>A0A8J5MX77</accession>
<evidence type="ECO:0000313" key="2">
    <source>
        <dbReference type="EMBL" id="KAG7167001.1"/>
    </source>
</evidence>
<dbReference type="EMBL" id="JAHLQT010021845">
    <property type="protein sequence ID" value="KAG7167001.1"/>
    <property type="molecule type" value="Genomic_DNA"/>
</dbReference>
<name>A0A8J5MX77_HOMAM</name>
<evidence type="ECO:0000256" key="1">
    <source>
        <dbReference type="SAM" id="SignalP"/>
    </source>
</evidence>
<evidence type="ECO:0000313" key="3">
    <source>
        <dbReference type="Proteomes" id="UP000747542"/>
    </source>
</evidence>
<dbReference type="AlphaFoldDB" id="A0A8J5MX77"/>
<dbReference type="Proteomes" id="UP000747542">
    <property type="component" value="Unassembled WGS sequence"/>
</dbReference>
<gene>
    <name evidence="2" type="ORF">Hamer_G005305</name>
</gene>
<protein>
    <submittedName>
        <fullName evidence="2">Uncharacterized protein</fullName>
    </submittedName>
</protein>